<gene>
    <name evidence="1" type="ORF">AAX06_01835</name>
</gene>
<evidence type="ECO:0008006" key="3">
    <source>
        <dbReference type="Google" id="ProtNLM"/>
    </source>
</evidence>
<dbReference type="EMBL" id="CP011376">
    <property type="protein sequence ID" value="AKG07122.1"/>
    <property type="molecule type" value="Genomic_DNA"/>
</dbReference>
<proteinExistence type="predicted"/>
<evidence type="ECO:0000313" key="1">
    <source>
        <dbReference type="EMBL" id="AKG07122.1"/>
    </source>
</evidence>
<reference evidence="1 2" key="1">
    <citation type="submission" date="2015-05" db="EMBL/GenBank/DDBJ databases">
        <authorList>
            <person name="Dickey A."/>
            <person name="Clawson M."/>
            <person name="Bono J."/>
            <person name="Loy J.D."/>
        </authorList>
    </citation>
    <scope>NUCLEOTIDE SEQUENCE [LARGE SCALE GENOMIC DNA]</scope>
    <source>
        <strain evidence="1 2">22581</strain>
    </source>
</reference>
<evidence type="ECO:0000313" key="2">
    <source>
        <dbReference type="Proteomes" id="UP000077465"/>
    </source>
</evidence>
<name>A0AAC8PVI8_9GAMM</name>
<dbReference type="AlphaFoldDB" id="A0AAC8PVI8"/>
<accession>A0AAC8PVI8</accession>
<organism evidence="1 2">
    <name type="scientific">Moraxella bovoculi</name>
    <dbReference type="NCBI Taxonomy" id="386891"/>
    <lineage>
        <taxon>Bacteria</taxon>
        <taxon>Pseudomonadati</taxon>
        <taxon>Pseudomonadota</taxon>
        <taxon>Gammaproteobacteria</taxon>
        <taxon>Moraxellales</taxon>
        <taxon>Moraxellaceae</taxon>
        <taxon>Moraxella</taxon>
    </lineage>
</organism>
<sequence>MGMKWDKPPGDFIKQITDQLDKQYRTFAIDCYNNVVALSPVDTGAYRRSHHVSIGAPSMAQTGAGIGAIMGIAKGNYPTIFIQTNSPYAGVLEFGGYPNPVKRGTWRKDKGYYEVRSMGGFSIQAPSGVYQNAFNSAMARMG</sequence>
<protein>
    <recommendedName>
        <fullName evidence="3">HK97 gp10 family phage protein</fullName>
    </recommendedName>
</protein>
<dbReference type="Proteomes" id="UP000077465">
    <property type="component" value="Chromosome"/>
</dbReference>